<dbReference type="AlphaFoldDB" id="A0A2H0LT04"/>
<sequence>MKREEIVSNNTVNDNIKKSIKDKPIRGLGDNKKGRFDLDYLKMKIRYENDPLVREQHHARHAIIILDIVLRKTNKGLLIDRGTLSRLMNHLRNLVDVLGGGNTSEITQDLLLEVWETYHRYTIMKEMLRIDATSWVSRNRDAILKFADCYQLKDYLDSTN</sequence>
<organism evidence="1 2">
    <name type="scientific">Candidatus Abzuiibacterium crystallinum</name>
    <dbReference type="NCBI Taxonomy" id="1974748"/>
    <lineage>
        <taxon>Bacteria</taxon>
        <taxon>Pseudomonadati</taxon>
        <taxon>Candidatus Omnitrophota</taxon>
        <taxon>Candidatus Abzuiibacterium</taxon>
    </lineage>
</organism>
<evidence type="ECO:0000313" key="1">
    <source>
        <dbReference type="EMBL" id="PIQ87542.1"/>
    </source>
</evidence>
<comment type="caution">
    <text evidence="1">The sequence shown here is derived from an EMBL/GenBank/DDBJ whole genome shotgun (WGS) entry which is preliminary data.</text>
</comment>
<evidence type="ECO:0000313" key="2">
    <source>
        <dbReference type="Proteomes" id="UP000230859"/>
    </source>
</evidence>
<accession>A0A2H0LT04</accession>
<dbReference type="EMBL" id="PCVY01000003">
    <property type="protein sequence ID" value="PIQ87542.1"/>
    <property type="molecule type" value="Genomic_DNA"/>
</dbReference>
<gene>
    <name evidence="1" type="ORF">COV74_00275</name>
</gene>
<dbReference type="Proteomes" id="UP000230859">
    <property type="component" value="Unassembled WGS sequence"/>
</dbReference>
<name>A0A2H0LT04_9BACT</name>
<proteinExistence type="predicted"/>
<protein>
    <submittedName>
        <fullName evidence="1">Uncharacterized protein</fullName>
    </submittedName>
</protein>
<reference evidence="1 2" key="1">
    <citation type="submission" date="2017-09" db="EMBL/GenBank/DDBJ databases">
        <title>Depth-based differentiation of microbial function through sediment-hosted aquifers and enrichment of novel symbionts in the deep terrestrial subsurface.</title>
        <authorList>
            <person name="Probst A.J."/>
            <person name="Ladd B."/>
            <person name="Jarett J.K."/>
            <person name="Geller-Mcgrath D.E."/>
            <person name="Sieber C.M."/>
            <person name="Emerson J.B."/>
            <person name="Anantharaman K."/>
            <person name="Thomas B.C."/>
            <person name="Malmstrom R."/>
            <person name="Stieglmeier M."/>
            <person name="Klingl A."/>
            <person name="Woyke T."/>
            <person name="Ryan C.M."/>
            <person name="Banfield J.F."/>
        </authorList>
    </citation>
    <scope>NUCLEOTIDE SEQUENCE [LARGE SCALE GENOMIC DNA]</scope>
    <source>
        <strain evidence="1">CG11_big_fil_rev_8_21_14_0_20_45_26</strain>
    </source>
</reference>